<dbReference type="Proteomes" id="UP000799778">
    <property type="component" value="Unassembled WGS sequence"/>
</dbReference>
<protein>
    <submittedName>
        <fullName evidence="2">Uncharacterized protein</fullName>
    </submittedName>
</protein>
<dbReference type="GeneID" id="54279519"/>
<name>A0A6A5XQ46_9PLEO</name>
<feature type="compositionally biased region" description="Polar residues" evidence="1">
    <location>
        <begin position="15"/>
        <end position="50"/>
    </location>
</feature>
<organism evidence="2 3">
    <name type="scientific">Aaosphaeria arxii CBS 175.79</name>
    <dbReference type="NCBI Taxonomy" id="1450172"/>
    <lineage>
        <taxon>Eukaryota</taxon>
        <taxon>Fungi</taxon>
        <taxon>Dikarya</taxon>
        <taxon>Ascomycota</taxon>
        <taxon>Pezizomycotina</taxon>
        <taxon>Dothideomycetes</taxon>
        <taxon>Pleosporomycetidae</taxon>
        <taxon>Pleosporales</taxon>
        <taxon>Pleosporales incertae sedis</taxon>
        <taxon>Aaosphaeria</taxon>
    </lineage>
</organism>
<feature type="compositionally biased region" description="Basic residues" evidence="1">
    <location>
        <begin position="51"/>
        <end position="73"/>
    </location>
</feature>
<dbReference type="RefSeq" id="XP_033383365.1">
    <property type="nucleotide sequence ID" value="XM_033522122.1"/>
</dbReference>
<dbReference type="EMBL" id="ML978070">
    <property type="protein sequence ID" value="KAF2015026.1"/>
    <property type="molecule type" value="Genomic_DNA"/>
</dbReference>
<accession>A0A6A5XQ46</accession>
<evidence type="ECO:0000256" key="1">
    <source>
        <dbReference type="SAM" id="MobiDB-lite"/>
    </source>
</evidence>
<sequence length="134" mass="15522">MKVEIQNLTAADPSLLNNHFLPNNQTHTVTPPSQLFSLTSPRPHQTPTTSHTKHGRRRKARPRRRRSWRKARRGRDQEGHHRRDGGSQGRGHFCIHRHRDRLERSHHCGGNRQGQCLLHVRRRPQEGEEGRGGG</sequence>
<feature type="region of interest" description="Disordered" evidence="1">
    <location>
        <begin position="15"/>
        <end position="97"/>
    </location>
</feature>
<feature type="compositionally biased region" description="Basic and acidic residues" evidence="1">
    <location>
        <begin position="74"/>
        <end position="85"/>
    </location>
</feature>
<gene>
    <name evidence="2" type="ORF">BU24DRAFT_226961</name>
</gene>
<keyword evidence="3" id="KW-1185">Reference proteome</keyword>
<evidence type="ECO:0000313" key="3">
    <source>
        <dbReference type="Proteomes" id="UP000799778"/>
    </source>
</evidence>
<evidence type="ECO:0000313" key="2">
    <source>
        <dbReference type="EMBL" id="KAF2015026.1"/>
    </source>
</evidence>
<reference evidence="2" key="1">
    <citation type="journal article" date="2020" name="Stud. Mycol.">
        <title>101 Dothideomycetes genomes: a test case for predicting lifestyles and emergence of pathogens.</title>
        <authorList>
            <person name="Haridas S."/>
            <person name="Albert R."/>
            <person name="Binder M."/>
            <person name="Bloem J."/>
            <person name="Labutti K."/>
            <person name="Salamov A."/>
            <person name="Andreopoulos B."/>
            <person name="Baker S."/>
            <person name="Barry K."/>
            <person name="Bills G."/>
            <person name="Bluhm B."/>
            <person name="Cannon C."/>
            <person name="Castanera R."/>
            <person name="Culley D."/>
            <person name="Daum C."/>
            <person name="Ezra D."/>
            <person name="Gonzalez J."/>
            <person name="Henrissat B."/>
            <person name="Kuo A."/>
            <person name="Liang C."/>
            <person name="Lipzen A."/>
            <person name="Lutzoni F."/>
            <person name="Magnuson J."/>
            <person name="Mondo S."/>
            <person name="Nolan M."/>
            <person name="Ohm R."/>
            <person name="Pangilinan J."/>
            <person name="Park H.-J."/>
            <person name="Ramirez L."/>
            <person name="Alfaro M."/>
            <person name="Sun H."/>
            <person name="Tritt A."/>
            <person name="Yoshinaga Y."/>
            <person name="Zwiers L.-H."/>
            <person name="Turgeon B."/>
            <person name="Goodwin S."/>
            <person name="Spatafora J."/>
            <person name="Crous P."/>
            <person name="Grigoriev I."/>
        </authorList>
    </citation>
    <scope>NUCLEOTIDE SEQUENCE</scope>
    <source>
        <strain evidence="2">CBS 175.79</strain>
    </source>
</reference>
<proteinExistence type="predicted"/>
<dbReference type="AlphaFoldDB" id="A0A6A5XQ46"/>